<dbReference type="AlphaFoldDB" id="S8CQ33"/>
<feature type="transmembrane region" description="Helical" evidence="1">
    <location>
        <begin position="383"/>
        <end position="405"/>
    </location>
</feature>
<keyword evidence="1" id="KW-0472">Membrane</keyword>
<protein>
    <submittedName>
        <fullName evidence="2">Uncharacterized protein</fullName>
    </submittedName>
</protein>
<dbReference type="GO" id="GO:0009793">
    <property type="term" value="P:embryo development ending in seed dormancy"/>
    <property type="evidence" value="ECO:0007669"/>
    <property type="project" value="TreeGrafter"/>
</dbReference>
<evidence type="ECO:0000256" key="1">
    <source>
        <dbReference type="SAM" id="Phobius"/>
    </source>
</evidence>
<dbReference type="EMBL" id="AUSU01002184">
    <property type="protein sequence ID" value="EPS69304.1"/>
    <property type="molecule type" value="Genomic_DNA"/>
</dbReference>
<feature type="non-terminal residue" evidence="2">
    <location>
        <position position="1"/>
    </location>
</feature>
<dbReference type="Proteomes" id="UP000015453">
    <property type="component" value="Unassembled WGS sequence"/>
</dbReference>
<organism evidence="2 3">
    <name type="scientific">Genlisea aurea</name>
    <dbReference type="NCBI Taxonomy" id="192259"/>
    <lineage>
        <taxon>Eukaryota</taxon>
        <taxon>Viridiplantae</taxon>
        <taxon>Streptophyta</taxon>
        <taxon>Embryophyta</taxon>
        <taxon>Tracheophyta</taxon>
        <taxon>Spermatophyta</taxon>
        <taxon>Magnoliopsida</taxon>
        <taxon>eudicotyledons</taxon>
        <taxon>Gunneridae</taxon>
        <taxon>Pentapetalae</taxon>
        <taxon>asterids</taxon>
        <taxon>lamiids</taxon>
        <taxon>Lamiales</taxon>
        <taxon>Lentibulariaceae</taxon>
        <taxon>Genlisea</taxon>
    </lineage>
</organism>
<dbReference type="InterPro" id="IPR045301">
    <property type="entry name" value="GEX3-like"/>
</dbReference>
<evidence type="ECO:0000313" key="3">
    <source>
        <dbReference type="Proteomes" id="UP000015453"/>
    </source>
</evidence>
<name>S8CQ33_9LAMI</name>
<reference evidence="2 3" key="1">
    <citation type="journal article" date="2013" name="BMC Genomics">
        <title>The miniature genome of a carnivorous plant Genlisea aurea contains a low number of genes and short non-coding sequences.</title>
        <authorList>
            <person name="Leushkin E.V."/>
            <person name="Sutormin R.A."/>
            <person name="Nabieva E.R."/>
            <person name="Penin A.A."/>
            <person name="Kondrashov A.S."/>
            <person name="Logacheva M.D."/>
        </authorList>
    </citation>
    <scope>NUCLEOTIDE SEQUENCE [LARGE SCALE GENOMIC DNA]</scope>
</reference>
<sequence>NKRPGDELFKNFIGDDRRIFACSGKDFFSFESNGAVAWTVHLNYTCNADIAPVNGGDGYIYVVAENRVLKIHPLKIGTSEEPVEVFFDAGLGEENPGEIVGVSASIYSSVVLVNVKKRGLFAYKLQGTPLWTAGPIISRHGYQQGCKKNTTECYFSSPPVIDHCEASILISNTVGELYSISVRRPYFKWIKDLSSYGVSFVVTPGNNGRSYVTVPDSSLVLALDASTGDTLWERSVGPLSSSDYEPVVDSNGWISFGSLDGSVYSLSPTGSLRKSSNSVSSTSVVQVNPILDCSGYGVYVSRTETEETTIADRRRRVSAFSKPKKAVFTHFVPASGAVLYSEAVPGNELLFEVLSRSDLGQHFAVDERTLLAFFAASMDGKNLISVLVIESILVVVLSAAVRYCCVFWRKKKLQSLGLSKFLDKRASLKSEERALGIMISAAAEDGETTAEELAKERELIRRKLSSRYSLGRDDDGGEASSSIRHRRLYGLRGSKNGESSSSSFAIFHSVGRSSSPSSNSTSPSAY</sequence>
<dbReference type="InterPro" id="IPR011047">
    <property type="entry name" value="Quinoprotein_ADH-like_sf"/>
</dbReference>
<keyword evidence="1" id="KW-1133">Transmembrane helix</keyword>
<dbReference type="PANTHER" id="PTHR37253">
    <property type="entry name" value="PROTEIN GAMETE EXPRESSED 3"/>
    <property type="match status" value="1"/>
</dbReference>
<proteinExistence type="predicted"/>
<dbReference type="SUPFAM" id="SSF50998">
    <property type="entry name" value="Quinoprotein alcohol dehydrogenase-like"/>
    <property type="match status" value="1"/>
</dbReference>
<accession>S8CQ33</accession>
<feature type="non-terminal residue" evidence="2">
    <location>
        <position position="526"/>
    </location>
</feature>
<dbReference type="PANTHER" id="PTHR37253:SF1">
    <property type="entry name" value="PROTEIN GAMETE EXPRESSED 3"/>
    <property type="match status" value="1"/>
</dbReference>
<keyword evidence="3" id="KW-1185">Reference proteome</keyword>
<dbReference type="Gene3D" id="2.130.10.10">
    <property type="entry name" value="YVTN repeat-like/Quinoprotein amine dehydrogenase"/>
    <property type="match status" value="1"/>
</dbReference>
<gene>
    <name evidence="2" type="ORF">M569_05459</name>
</gene>
<dbReference type="GO" id="GO:0005886">
    <property type="term" value="C:plasma membrane"/>
    <property type="evidence" value="ECO:0007669"/>
    <property type="project" value="TreeGrafter"/>
</dbReference>
<dbReference type="OrthoDB" id="19653at2759"/>
<dbReference type="GO" id="GO:0010183">
    <property type="term" value="P:pollen tube guidance"/>
    <property type="evidence" value="ECO:0007669"/>
    <property type="project" value="TreeGrafter"/>
</dbReference>
<dbReference type="InterPro" id="IPR015943">
    <property type="entry name" value="WD40/YVTN_repeat-like_dom_sf"/>
</dbReference>
<evidence type="ECO:0000313" key="2">
    <source>
        <dbReference type="EMBL" id="EPS69304.1"/>
    </source>
</evidence>
<comment type="caution">
    <text evidence="2">The sequence shown here is derived from an EMBL/GenBank/DDBJ whole genome shotgun (WGS) entry which is preliminary data.</text>
</comment>
<keyword evidence="1" id="KW-0812">Transmembrane</keyword>